<evidence type="ECO:0000256" key="1">
    <source>
        <dbReference type="SAM" id="Phobius"/>
    </source>
</evidence>
<evidence type="ECO:0000313" key="2">
    <source>
        <dbReference type="EMBL" id="CAG6697292.1"/>
    </source>
</evidence>
<protein>
    <submittedName>
        <fullName evidence="2">Uncharacterized protein</fullName>
    </submittedName>
</protein>
<reference evidence="2" key="1">
    <citation type="submission" date="2021-05" db="EMBL/GenBank/DDBJ databases">
        <authorList>
            <person name="Alioto T."/>
            <person name="Alioto T."/>
            <person name="Gomez Garrido J."/>
        </authorList>
    </citation>
    <scope>NUCLEOTIDE SEQUENCE</scope>
</reference>
<feature type="transmembrane region" description="Helical" evidence="1">
    <location>
        <begin position="17"/>
        <end position="41"/>
    </location>
</feature>
<dbReference type="AlphaFoldDB" id="A0A8D8XHJ0"/>
<name>A0A8D8XHJ0_9HEMI</name>
<keyword evidence="1" id="KW-1133">Transmembrane helix</keyword>
<keyword evidence="1" id="KW-0812">Transmembrane</keyword>
<accession>A0A8D8XHJ0</accession>
<dbReference type="EMBL" id="HBUF01332833">
    <property type="protein sequence ID" value="CAG6697292.1"/>
    <property type="molecule type" value="Transcribed_RNA"/>
</dbReference>
<proteinExistence type="predicted"/>
<sequence length="103" mass="12342">MDYFIVLKYFKPGFLDWVIEVLAIITILIQRAFVVQLLMIIESRYKRMNKYLLWHKYTYSTNSIVNNSEETRDDSLTSVNSDFSFDQGKNSWVRQALICRYIL</sequence>
<keyword evidence="1" id="KW-0472">Membrane</keyword>
<organism evidence="2">
    <name type="scientific">Cacopsylla melanoneura</name>
    <dbReference type="NCBI Taxonomy" id="428564"/>
    <lineage>
        <taxon>Eukaryota</taxon>
        <taxon>Metazoa</taxon>
        <taxon>Ecdysozoa</taxon>
        <taxon>Arthropoda</taxon>
        <taxon>Hexapoda</taxon>
        <taxon>Insecta</taxon>
        <taxon>Pterygota</taxon>
        <taxon>Neoptera</taxon>
        <taxon>Paraneoptera</taxon>
        <taxon>Hemiptera</taxon>
        <taxon>Sternorrhyncha</taxon>
        <taxon>Psylloidea</taxon>
        <taxon>Psyllidae</taxon>
        <taxon>Psyllinae</taxon>
        <taxon>Cacopsylla</taxon>
    </lineage>
</organism>